<dbReference type="SUPFAM" id="SSF56112">
    <property type="entry name" value="Protein kinase-like (PK-like)"/>
    <property type="match status" value="1"/>
</dbReference>
<dbReference type="RefSeq" id="WP_381443033.1">
    <property type="nucleotide sequence ID" value="NZ_JBHSNP010000010.1"/>
</dbReference>
<dbReference type="Gene3D" id="3.30.200.20">
    <property type="entry name" value="Phosphorylase Kinase, domain 1"/>
    <property type="match status" value="1"/>
</dbReference>
<comment type="caution">
    <text evidence="3">The sequence shown here is derived from an EMBL/GenBank/DDBJ whole genome shotgun (WGS) entry which is preliminary data.</text>
</comment>
<evidence type="ECO:0000313" key="4">
    <source>
        <dbReference type="Proteomes" id="UP001596071"/>
    </source>
</evidence>
<proteinExistence type="inferred from homology"/>
<dbReference type="Pfam" id="PF01636">
    <property type="entry name" value="APH"/>
    <property type="match status" value="1"/>
</dbReference>
<keyword evidence="4" id="KW-1185">Reference proteome</keyword>
<reference evidence="4" key="1">
    <citation type="journal article" date="2019" name="Int. J. Syst. Evol. Microbiol.">
        <title>The Global Catalogue of Microorganisms (GCM) 10K type strain sequencing project: providing services to taxonomists for standard genome sequencing and annotation.</title>
        <authorList>
            <consortium name="The Broad Institute Genomics Platform"/>
            <consortium name="The Broad Institute Genome Sequencing Center for Infectious Disease"/>
            <person name="Wu L."/>
            <person name="Ma J."/>
        </authorList>
    </citation>
    <scope>NUCLEOTIDE SEQUENCE [LARGE SCALE GENOMIC DNA]</scope>
    <source>
        <strain evidence="4">KACC 11299</strain>
    </source>
</reference>
<name>A0ABW0TWS7_9BACL</name>
<dbReference type="Gene3D" id="3.90.1200.10">
    <property type="match status" value="1"/>
</dbReference>
<comment type="similarity">
    <text evidence="1">Belongs to the pseudomonas-type ThrB family.</text>
</comment>
<gene>
    <name evidence="3" type="ORF">ACFPTP_06275</name>
</gene>
<sequence>MEIERNGLIQKLTDLLIDDLVEIAPASDGYHNQVFIITRSTDRIVARLSSRSDRTLEDIETELDWIAALDGAGVRVAKPMSIQGYEQIIELETEESTYWLVFFQHTEGRPVDVSDVNEWNEELFHEWGSQIACMHSADTNRIARPVYLEVGAAKPMPDWLKSRHEQLFNQMVKWERRPDTFGLVHNDLHQGNFHLNENGLVFFDFDDCTYHFYAQDLAVSLYHALWTGTAFNPDSESFPVDFLTAFLKGYAKIRRLTLDMYDQLLICLQMREVYLYALFVSEWNEDEMMDWQFDKLQELEMNIKSNTIPYYEELEQVKDLFE</sequence>
<dbReference type="EMBL" id="JBHSNP010000010">
    <property type="protein sequence ID" value="MFC5602821.1"/>
    <property type="molecule type" value="Genomic_DNA"/>
</dbReference>
<dbReference type="PANTHER" id="PTHR21064">
    <property type="entry name" value="AMINOGLYCOSIDE PHOSPHOTRANSFERASE DOMAIN-CONTAINING PROTEIN-RELATED"/>
    <property type="match status" value="1"/>
</dbReference>
<protein>
    <submittedName>
        <fullName evidence="3">Phosphotransferase enzyme family protein</fullName>
    </submittedName>
</protein>
<organism evidence="3 4">
    <name type="scientific">Sporosarcina koreensis</name>
    <dbReference type="NCBI Taxonomy" id="334735"/>
    <lineage>
        <taxon>Bacteria</taxon>
        <taxon>Bacillati</taxon>
        <taxon>Bacillota</taxon>
        <taxon>Bacilli</taxon>
        <taxon>Bacillales</taxon>
        <taxon>Caryophanaceae</taxon>
        <taxon>Sporosarcina</taxon>
    </lineage>
</organism>
<feature type="domain" description="Aminoglycoside phosphotransferase" evidence="2">
    <location>
        <begin position="23"/>
        <end position="254"/>
    </location>
</feature>
<dbReference type="Proteomes" id="UP001596071">
    <property type="component" value="Unassembled WGS sequence"/>
</dbReference>
<evidence type="ECO:0000313" key="3">
    <source>
        <dbReference type="EMBL" id="MFC5602821.1"/>
    </source>
</evidence>
<dbReference type="InterPro" id="IPR011009">
    <property type="entry name" value="Kinase-like_dom_sf"/>
</dbReference>
<dbReference type="InterPro" id="IPR050249">
    <property type="entry name" value="Pseudomonas-type_ThrB"/>
</dbReference>
<dbReference type="InterPro" id="IPR002575">
    <property type="entry name" value="Aminoglycoside_PTrfase"/>
</dbReference>
<evidence type="ECO:0000259" key="2">
    <source>
        <dbReference type="Pfam" id="PF01636"/>
    </source>
</evidence>
<accession>A0ABW0TWS7</accession>
<dbReference type="PANTHER" id="PTHR21064:SF6">
    <property type="entry name" value="AMINOGLYCOSIDE PHOSPHOTRANSFERASE DOMAIN-CONTAINING PROTEIN"/>
    <property type="match status" value="1"/>
</dbReference>
<evidence type="ECO:0000256" key="1">
    <source>
        <dbReference type="ARBA" id="ARBA00038240"/>
    </source>
</evidence>